<dbReference type="Proteomes" id="UP000545386">
    <property type="component" value="Unassembled WGS sequence"/>
</dbReference>
<protein>
    <submittedName>
        <fullName evidence="2">Uncharacterized protein</fullName>
    </submittedName>
</protein>
<sequence length="46" mass="4867">MANDKPKFSAGLVTVIVTLVFVALFGFFVMEGAEGINQHAALLQGN</sequence>
<feature type="transmembrane region" description="Helical" evidence="1">
    <location>
        <begin position="12"/>
        <end position="30"/>
    </location>
</feature>
<dbReference type="AlphaFoldDB" id="A0A842HTR0"/>
<name>A0A842HTR0_9BURK</name>
<evidence type="ECO:0000256" key="1">
    <source>
        <dbReference type="SAM" id="Phobius"/>
    </source>
</evidence>
<evidence type="ECO:0000313" key="2">
    <source>
        <dbReference type="EMBL" id="MBC2771154.1"/>
    </source>
</evidence>
<accession>A0A842HTR0</accession>
<gene>
    <name evidence="2" type="ORF">GTU67_14725</name>
</gene>
<keyword evidence="1" id="KW-0812">Transmembrane</keyword>
<comment type="caution">
    <text evidence="2">The sequence shown here is derived from an EMBL/GenBank/DDBJ whole genome shotgun (WGS) entry which is preliminary data.</text>
</comment>
<evidence type="ECO:0000313" key="3">
    <source>
        <dbReference type="Proteomes" id="UP000545386"/>
    </source>
</evidence>
<organism evidence="2 3">
    <name type="scientific">Pusillimonas minor</name>
    <dbReference type="NCBI Taxonomy" id="2697024"/>
    <lineage>
        <taxon>Bacteria</taxon>
        <taxon>Pseudomonadati</taxon>
        <taxon>Pseudomonadota</taxon>
        <taxon>Betaproteobacteria</taxon>
        <taxon>Burkholderiales</taxon>
        <taxon>Alcaligenaceae</taxon>
        <taxon>Pusillimonas</taxon>
    </lineage>
</organism>
<proteinExistence type="predicted"/>
<dbReference type="EMBL" id="JACJUU010000023">
    <property type="protein sequence ID" value="MBC2771154.1"/>
    <property type="molecule type" value="Genomic_DNA"/>
</dbReference>
<keyword evidence="3" id="KW-1185">Reference proteome</keyword>
<dbReference type="RefSeq" id="WP_185780762.1">
    <property type="nucleotide sequence ID" value="NZ_JACJUU010000023.1"/>
</dbReference>
<reference evidence="2 3" key="1">
    <citation type="submission" date="2020-08" db="EMBL/GenBank/DDBJ databases">
        <title>Paraeoetvoesia sp. YC-7-48 draft genome sequence.</title>
        <authorList>
            <person name="Yao L."/>
        </authorList>
    </citation>
    <scope>NUCLEOTIDE SEQUENCE [LARGE SCALE GENOMIC DNA]</scope>
    <source>
        <strain evidence="3">YC-7-48</strain>
    </source>
</reference>
<keyword evidence="1" id="KW-0472">Membrane</keyword>
<keyword evidence="1" id="KW-1133">Transmembrane helix</keyword>